<sequence length="325" mass="33594">MIDAGSGPPALPESLMTRIPTAAALILLISTSACVGAAPSRPTPTGGPALAAYFDCVRDGGVAISAHRAVSAMDQPENSVAAILATGRAIPGAILELDAVLTKDGHLVLMHDETMDRTTTGQGRVADLTLAQVKAARLKASNGALTDAAPPTLAEALDAAGRVGAIASLDLKPADGGTTVDLARAVIDQVRRSGAANRVILITYNDADARAVAALAPEMMISAGLDGVEDLDGLNASQILAWTGTREERPALWSALRQAGIEVQFVTLGAEGRRRDDRYAADSDVSEYRDLYRQGVTVIATDTPLAVQSVLGAEVAKAATCRRPR</sequence>
<comment type="caution">
    <text evidence="2">The sequence shown here is derived from an EMBL/GenBank/DDBJ whole genome shotgun (WGS) entry which is preliminary data.</text>
</comment>
<dbReference type="PROSITE" id="PS51704">
    <property type="entry name" value="GP_PDE"/>
    <property type="match status" value="1"/>
</dbReference>
<name>A0ABQ5TCZ1_9CAUL</name>
<dbReference type="EMBL" id="BSFD01000011">
    <property type="protein sequence ID" value="GLK50406.1"/>
    <property type="molecule type" value="Genomic_DNA"/>
</dbReference>
<reference evidence="2" key="2">
    <citation type="submission" date="2023-01" db="EMBL/GenBank/DDBJ databases">
        <authorList>
            <person name="Sun Q."/>
            <person name="Evtushenko L."/>
        </authorList>
    </citation>
    <scope>NUCLEOTIDE SEQUENCE</scope>
    <source>
        <strain evidence="2">VKM B-1499</strain>
    </source>
</reference>
<feature type="domain" description="GP-PDE" evidence="1">
    <location>
        <begin position="62"/>
        <end position="311"/>
    </location>
</feature>
<protein>
    <submittedName>
        <fullName evidence="2">Glycerophosphoryl diester phosphodiesterase</fullName>
    </submittedName>
</protein>
<dbReference type="InterPro" id="IPR017946">
    <property type="entry name" value="PLC-like_Pdiesterase_TIM-brl"/>
</dbReference>
<dbReference type="Gene3D" id="3.20.20.190">
    <property type="entry name" value="Phosphatidylinositol (PI) phosphodiesterase"/>
    <property type="match status" value="1"/>
</dbReference>
<proteinExistence type="predicted"/>
<dbReference type="PANTHER" id="PTHR46211">
    <property type="entry name" value="GLYCEROPHOSPHORYL DIESTER PHOSPHODIESTERASE"/>
    <property type="match status" value="1"/>
</dbReference>
<dbReference type="PANTHER" id="PTHR46211:SF14">
    <property type="entry name" value="GLYCEROPHOSPHODIESTER PHOSPHODIESTERASE"/>
    <property type="match status" value="1"/>
</dbReference>
<evidence type="ECO:0000259" key="1">
    <source>
        <dbReference type="PROSITE" id="PS51704"/>
    </source>
</evidence>
<organism evidence="2 3">
    <name type="scientific">Brevundimonas intermedia</name>
    <dbReference type="NCBI Taxonomy" id="74315"/>
    <lineage>
        <taxon>Bacteria</taxon>
        <taxon>Pseudomonadati</taxon>
        <taxon>Pseudomonadota</taxon>
        <taxon>Alphaproteobacteria</taxon>
        <taxon>Caulobacterales</taxon>
        <taxon>Caulobacteraceae</taxon>
        <taxon>Brevundimonas</taxon>
    </lineage>
</organism>
<dbReference type="Pfam" id="PF03009">
    <property type="entry name" value="GDPD"/>
    <property type="match status" value="1"/>
</dbReference>
<evidence type="ECO:0000313" key="3">
    <source>
        <dbReference type="Proteomes" id="UP001143509"/>
    </source>
</evidence>
<dbReference type="SUPFAM" id="SSF51695">
    <property type="entry name" value="PLC-like phosphodiesterases"/>
    <property type="match status" value="1"/>
</dbReference>
<gene>
    <name evidence="2" type="ORF">GCM10017620_33800</name>
</gene>
<accession>A0ABQ5TCZ1</accession>
<keyword evidence="3" id="KW-1185">Reference proteome</keyword>
<dbReference type="InterPro" id="IPR030395">
    <property type="entry name" value="GP_PDE_dom"/>
</dbReference>
<evidence type="ECO:0000313" key="2">
    <source>
        <dbReference type="EMBL" id="GLK50406.1"/>
    </source>
</evidence>
<dbReference type="CDD" id="cd08566">
    <property type="entry name" value="GDPD_AtGDE_like"/>
    <property type="match status" value="1"/>
</dbReference>
<dbReference type="Proteomes" id="UP001143509">
    <property type="component" value="Unassembled WGS sequence"/>
</dbReference>
<reference evidence="2" key="1">
    <citation type="journal article" date="2014" name="Int. J. Syst. Evol. Microbiol.">
        <title>Complete genome of a new Firmicutes species belonging to the dominant human colonic microbiota ('Ruminococcus bicirculans') reveals two chromosomes and a selective capacity to utilize plant glucans.</title>
        <authorList>
            <consortium name="NISC Comparative Sequencing Program"/>
            <person name="Wegmann U."/>
            <person name="Louis P."/>
            <person name="Goesmann A."/>
            <person name="Henrissat B."/>
            <person name="Duncan S.H."/>
            <person name="Flint H.J."/>
        </authorList>
    </citation>
    <scope>NUCLEOTIDE SEQUENCE</scope>
    <source>
        <strain evidence="2">VKM B-1499</strain>
    </source>
</reference>